<dbReference type="Pfam" id="PF02353">
    <property type="entry name" value="CMAS"/>
    <property type="match status" value="1"/>
</dbReference>
<name>A0A1W1XME2_9BACT</name>
<dbReference type="OrthoDB" id="9782855at2"/>
<comment type="similarity">
    <text evidence="1">Belongs to the CFA/CMAS family.</text>
</comment>
<dbReference type="Proteomes" id="UP000192783">
    <property type="component" value="Unassembled WGS sequence"/>
</dbReference>
<dbReference type="CDD" id="cd02440">
    <property type="entry name" value="AdoMet_MTases"/>
    <property type="match status" value="1"/>
</dbReference>
<keyword evidence="5" id="KW-0443">Lipid metabolism</keyword>
<dbReference type="NCBIfam" id="NF008686">
    <property type="entry name" value="PRK11705.1"/>
    <property type="match status" value="1"/>
</dbReference>
<protein>
    <submittedName>
        <fullName evidence="7">Cyclopropane-fatty-acyl-phospholipid synthase</fullName>
    </submittedName>
</protein>
<keyword evidence="4" id="KW-0949">S-adenosyl-L-methionine</keyword>
<dbReference type="AlphaFoldDB" id="A0A1W1XME2"/>
<evidence type="ECO:0000256" key="6">
    <source>
        <dbReference type="PIRSR" id="PIRSR003085-1"/>
    </source>
</evidence>
<evidence type="ECO:0000256" key="2">
    <source>
        <dbReference type="ARBA" id="ARBA00022603"/>
    </source>
</evidence>
<sequence>MSKELIETILRDAGIHVDGPAPSDIQVHNPAFYQRVLTDRNLGLGEAYMDGWWDCPQLDVFFHRLLTSDAERKVKTNLKYLLRLAPAFILNLQSRSRSRIIAQRHYDLGNDLFFSFLDPYKQYSCAYFHQTDDLAQAQVNKLDLIRRKLHLENTDHLLDIGCGWGGLAKYMAEQVGCTVTGVNISSEQLQYARSWCRDLPVRFLDCDYRDIPGVYDKIVSVGMFEHVGAKNYRTFMRLVHRCLKDDGIFLLHTIGSNFSQFTCDPWISRYIFPNGMLPSMAQIARAAEGLFVIEDWHNLAPHYDRTLMAWHARFQRAWPELRKTYDERFKRMWDYYLLSCAGAFRARHIQLWQIVMTKDGRGVPQPANLRG</sequence>
<keyword evidence="2" id="KW-0489">Methyltransferase</keyword>
<evidence type="ECO:0000256" key="1">
    <source>
        <dbReference type="ARBA" id="ARBA00010815"/>
    </source>
</evidence>
<evidence type="ECO:0000256" key="5">
    <source>
        <dbReference type="ARBA" id="ARBA00023098"/>
    </source>
</evidence>
<dbReference type="Gene3D" id="3.40.50.150">
    <property type="entry name" value="Vaccinia Virus protein VP39"/>
    <property type="match status" value="1"/>
</dbReference>
<dbReference type="GO" id="GO:0008168">
    <property type="term" value="F:methyltransferase activity"/>
    <property type="evidence" value="ECO:0007669"/>
    <property type="project" value="UniProtKB-KW"/>
</dbReference>
<dbReference type="PIRSF" id="PIRSF003085">
    <property type="entry name" value="CMAS"/>
    <property type="match status" value="1"/>
</dbReference>
<dbReference type="PANTHER" id="PTHR43667:SF1">
    <property type="entry name" value="CYCLOPROPANE-FATTY-ACYL-PHOSPHOLIPID SYNTHASE"/>
    <property type="match status" value="1"/>
</dbReference>
<evidence type="ECO:0000256" key="4">
    <source>
        <dbReference type="ARBA" id="ARBA00022691"/>
    </source>
</evidence>
<dbReference type="PANTHER" id="PTHR43667">
    <property type="entry name" value="CYCLOPROPANE-FATTY-ACYL-PHOSPHOLIPID SYNTHASE"/>
    <property type="match status" value="1"/>
</dbReference>
<dbReference type="EMBL" id="FWXF01000011">
    <property type="protein sequence ID" value="SMC24987.1"/>
    <property type="molecule type" value="Genomic_DNA"/>
</dbReference>
<dbReference type="InterPro" id="IPR050723">
    <property type="entry name" value="CFA/CMAS"/>
</dbReference>
<dbReference type="GO" id="GO:0008610">
    <property type="term" value="P:lipid biosynthetic process"/>
    <property type="evidence" value="ECO:0007669"/>
    <property type="project" value="InterPro"/>
</dbReference>
<evidence type="ECO:0000313" key="7">
    <source>
        <dbReference type="EMBL" id="SMC24987.1"/>
    </source>
</evidence>
<keyword evidence="8" id="KW-1185">Reference proteome</keyword>
<organism evidence="7 8">
    <name type="scientific">Desulfacinum hydrothermale DSM 13146</name>
    <dbReference type="NCBI Taxonomy" id="1121390"/>
    <lineage>
        <taxon>Bacteria</taxon>
        <taxon>Pseudomonadati</taxon>
        <taxon>Thermodesulfobacteriota</taxon>
        <taxon>Syntrophobacteria</taxon>
        <taxon>Syntrophobacterales</taxon>
        <taxon>Syntrophobacteraceae</taxon>
        <taxon>Desulfacinum</taxon>
    </lineage>
</organism>
<dbReference type="STRING" id="1121390.SAMN02746041_02175"/>
<evidence type="ECO:0000256" key="3">
    <source>
        <dbReference type="ARBA" id="ARBA00022679"/>
    </source>
</evidence>
<dbReference type="RefSeq" id="WP_084057904.1">
    <property type="nucleotide sequence ID" value="NZ_FWXF01000011.1"/>
</dbReference>
<gene>
    <name evidence="7" type="ORF">SAMN02746041_02175</name>
</gene>
<dbReference type="InterPro" id="IPR003333">
    <property type="entry name" value="CMAS"/>
</dbReference>
<feature type="active site" evidence="6">
    <location>
        <position position="340"/>
    </location>
</feature>
<accession>A0A1W1XME2</accession>
<evidence type="ECO:0000313" key="8">
    <source>
        <dbReference type="Proteomes" id="UP000192783"/>
    </source>
</evidence>
<dbReference type="InterPro" id="IPR029063">
    <property type="entry name" value="SAM-dependent_MTases_sf"/>
</dbReference>
<keyword evidence="3" id="KW-0808">Transferase</keyword>
<dbReference type="GO" id="GO:0032259">
    <property type="term" value="P:methylation"/>
    <property type="evidence" value="ECO:0007669"/>
    <property type="project" value="UniProtKB-KW"/>
</dbReference>
<proteinExistence type="inferred from homology"/>
<dbReference type="SUPFAM" id="SSF53335">
    <property type="entry name" value="S-adenosyl-L-methionine-dependent methyltransferases"/>
    <property type="match status" value="1"/>
</dbReference>
<reference evidence="7 8" key="1">
    <citation type="submission" date="2017-04" db="EMBL/GenBank/DDBJ databases">
        <authorList>
            <person name="Afonso C.L."/>
            <person name="Miller P.J."/>
            <person name="Scott M.A."/>
            <person name="Spackman E."/>
            <person name="Goraichik I."/>
            <person name="Dimitrov K.M."/>
            <person name="Suarez D.L."/>
            <person name="Swayne D.E."/>
        </authorList>
    </citation>
    <scope>NUCLEOTIDE SEQUENCE [LARGE SCALE GENOMIC DNA]</scope>
    <source>
        <strain evidence="7 8">DSM 13146</strain>
    </source>
</reference>